<organism evidence="5 6">
    <name type="scientific">Microbacterium terregens</name>
    <dbReference type="NCBI Taxonomy" id="69363"/>
    <lineage>
        <taxon>Bacteria</taxon>
        <taxon>Bacillati</taxon>
        <taxon>Actinomycetota</taxon>
        <taxon>Actinomycetes</taxon>
        <taxon>Micrococcales</taxon>
        <taxon>Microbacteriaceae</taxon>
        <taxon>Microbacterium</taxon>
    </lineage>
</organism>
<sequence>MRLWGPRLPRAIALLLAVALSMLLAAGPTTAALAAGPRMATAPTSAALGVAASLEDFAYDSFEADYYLVRGTGGKSHLFTTEKIVARFPEFDQNRGIVRTIPKVDSRIALGTEVVGVTGASGAPIPWWTEEDEDWVYVLTGDDSYVRGTQTYVISYTMSDVVLRYDDTDADEFYWDTVGTDHPQEFGSVTARIHIAGDAAAGLLVDRTFCYSGPEGSTDTCEFQPATASEWPGEVSVWAASVGALDAGDRSVSFTAGDVDLGPDENVTVAIGFEQGTFAALAPPPPPPYPWWQWILPILALLTGVGGLVLLLVLRVVLRRNPDRSPVIVQYSPPPDESLTLSAGVLDVPERAMAAHLVDLAVRDAVEFRAAGDRREPEDFEVFLLSREGLEHDDLRVLDTVFARKAKPGSGVDLGRFAAKPPARAVTYVRRIDEYTIQRGYRSEIPGWIGAVRAAVGLIGFFLAMGLIVFGDTAYALLSELSPIGGLVYIAAIASGFFSFIVLPFVRLPKTTLTLAGGIHQTYLDGIREYLRLAEEDRLRAAQSPQTADLVSSGRRAYGDTPNSPGDSIVNIYERLLPYAVLFGMERHWVEVIRSASPVAEAATRLSLFDAVSSRSLSDASSSIGRLAATPVSSPRSSSSSSSSGSGWSSSGGSSGGGSSGGGGGGGGFGGR</sequence>
<feature type="compositionally biased region" description="Gly residues" evidence="1">
    <location>
        <begin position="653"/>
        <end position="672"/>
    </location>
</feature>
<evidence type="ECO:0000313" key="6">
    <source>
        <dbReference type="Proteomes" id="UP001589611"/>
    </source>
</evidence>
<evidence type="ECO:0000256" key="2">
    <source>
        <dbReference type="SAM" id="Phobius"/>
    </source>
</evidence>
<feature type="transmembrane region" description="Helical" evidence="2">
    <location>
        <begin position="448"/>
        <end position="471"/>
    </location>
</feature>
<proteinExistence type="predicted"/>
<comment type="caution">
    <text evidence="5">The sequence shown here is derived from an EMBL/GenBank/DDBJ whole genome shotgun (WGS) entry which is preliminary data.</text>
</comment>
<evidence type="ECO:0000256" key="1">
    <source>
        <dbReference type="SAM" id="MobiDB-lite"/>
    </source>
</evidence>
<dbReference type="InterPro" id="IPR018702">
    <property type="entry name" value="DUF2207"/>
</dbReference>
<feature type="domain" description="DUF2207" evidence="4">
    <location>
        <begin position="81"/>
        <end position="271"/>
    </location>
</feature>
<keyword evidence="2" id="KW-0472">Membrane</keyword>
<feature type="transmembrane region" description="Helical" evidence="2">
    <location>
        <begin position="291"/>
        <end position="314"/>
    </location>
</feature>
<evidence type="ECO:0000313" key="5">
    <source>
        <dbReference type="EMBL" id="MFB9647021.1"/>
    </source>
</evidence>
<evidence type="ECO:0000256" key="3">
    <source>
        <dbReference type="SAM" id="SignalP"/>
    </source>
</evidence>
<keyword evidence="3" id="KW-0732">Signal</keyword>
<feature type="compositionally biased region" description="Low complexity" evidence="1">
    <location>
        <begin position="633"/>
        <end position="652"/>
    </location>
</feature>
<dbReference type="Proteomes" id="UP001589611">
    <property type="component" value="Unassembled WGS sequence"/>
</dbReference>
<dbReference type="Pfam" id="PF09972">
    <property type="entry name" value="DUF2207"/>
    <property type="match status" value="1"/>
</dbReference>
<gene>
    <name evidence="5" type="ORF">ACFFPJ_14575</name>
</gene>
<feature type="region of interest" description="Disordered" evidence="1">
    <location>
        <begin position="623"/>
        <end position="672"/>
    </location>
</feature>
<keyword evidence="2" id="KW-0812">Transmembrane</keyword>
<protein>
    <submittedName>
        <fullName evidence="5">DUF2207 domain-containing protein</fullName>
    </submittedName>
</protein>
<dbReference type="EMBL" id="JBHMBE010000004">
    <property type="protein sequence ID" value="MFB9647021.1"/>
    <property type="molecule type" value="Genomic_DNA"/>
</dbReference>
<accession>A0ABV5T336</accession>
<name>A0ABV5T336_9MICO</name>
<reference evidence="5 6" key="1">
    <citation type="submission" date="2024-09" db="EMBL/GenBank/DDBJ databases">
        <authorList>
            <person name="Sun Q."/>
            <person name="Mori K."/>
        </authorList>
    </citation>
    <scope>NUCLEOTIDE SEQUENCE [LARGE SCALE GENOMIC DNA]</scope>
    <source>
        <strain evidence="5 6">JCM 1342</strain>
    </source>
</reference>
<keyword evidence="2" id="KW-1133">Transmembrane helix</keyword>
<keyword evidence="6" id="KW-1185">Reference proteome</keyword>
<feature type="transmembrane region" description="Helical" evidence="2">
    <location>
        <begin position="483"/>
        <end position="506"/>
    </location>
</feature>
<feature type="chain" id="PRO_5046515668" evidence="3">
    <location>
        <begin position="32"/>
        <end position="672"/>
    </location>
</feature>
<evidence type="ECO:0000259" key="4">
    <source>
        <dbReference type="Pfam" id="PF09972"/>
    </source>
</evidence>
<dbReference type="RefSeq" id="WP_344714819.1">
    <property type="nucleotide sequence ID" value="NZ_BAAAWH010000001.1"/>
</dbReference>
<feature type="signal peptide" evidence="3">
    <location>
        <begin position="1"/>
        <end position="31"/>
    </location>
</feature>